<organism evidence="3 4">
    <name type="scientific">Desulfosarcina widdelii</name>
    <dbReference type="NCBI Taxonomy" id="947919"/>
    <lineage>
        <taxon>Bacteria</taxon>
        <taxon>Pseudomonadati</taxon>
        <taxon>Thermodesulfobacteriota</taxon>
        <taxon>Desulfobacteria</taxon>
        <taxon>Desulfobacterales</taxon>
        <taxon>Desulfosarcinaceae</taxon>
        <taxon>Desulfosarcina</taxon>
    </lineage>
</organism>
<dbReference type="Gene3D" id="3.40.50.720">
    <property type="entry name" value="NAD(P)-binding Rossmann-like Domain"/>
    <property type="match status" value="1"/>
</dbReference>
<dbReference type="InterPro" id="IPR035985">
    <property type="entry name" value="Ubiquitin-activating_enz"/>
</dbReference>
<dbReference type="PANTHER" id="PTHR10953">
    <property type="entry name" value="UBIQUITIN-ACTIVATING ENZYME E1"/>
    <property type="match status" value="1"/>
</dbReference>
<feature type="domain" description="THIF-type NAD/FAD binding fold" evidence="2">
    <location>
        <begin position="2"/>
        <end position="208"/>
    </location>
</feature>
<dbReference type="InterPro" id="IPR045886">
    <property type="entry name" value="ThiF/MoeB/HesA"/>
</dbReference>
<keyword evidence="3" id="KW-0548">Nucleotidyltransferase</keyword>
<dbReference type="GO" id="GO:0016779">
    <property type="term" value="F:nucleotidyltransferase activity"/>
    <property type="evidence" value="ECO:0007669"/>
    <property type="project" value="UniProtKB-KW"/>
</dbReference>
<name>A0A5K7ZAR9_9BACT</name>
<dbReference type="GO" id="GO:0004792">
    <property type="term" value="F:thiosulfate-cyanide sulfurtransferase activity"/>
    <property type="evidence" value="ECO:0007669"/>
    <property type="project" value="TreeGrafter"/>
</dbReference>
<reference evidence="3 4" key="1">
    <citation type="submission" date="2019-11" db="EMBL/GenBank/DDBJ databases">
        <title>Comparative genomics of hydrocarbon-degrading Desulfosarcina strains.</title>
        <authorList>
            <person name="Watanabe M."/>
            <person name="Kojima H."/>
            <person name="Fukui M."/>
        </authorList>
    </citation>
    <scope>NUCLEOTIDE SEQUENCE [LARGE SCALE GENOMIC DNA]</scope>
    <source>
        <strain evidence="3 4">PP31</strain>
    </source>
</reference>
<evidence type="ECO:0000313" key="3">
    <source>
        <dbReference type="EMBL" id="BBO77870.1"/>
    </source>
</evidence>
<dbReference type="GO" id="GO:0005737">
    <property type="term" value="C:cytoplasm"/>
    <property type="evidence" value="ECO:0007669"/>
    <property type="project" value="TreeGrafter"/>
</dbReference>
<dbReference type="AlphaFoldDB" id="A0A5K7ZAR9"/>
<protein>
    <submittedName>
        <fullName evidence="3">Adenylyltransferase</fullName>
    </submittedName>
</protein>
<sequence>MLIAGAGGLGSPMAMYLASAGVGTIRIVDDDHIKLSNLNRQLLYTIDDIGKNKADTAKEKLVTMNRSIRIEAVNATISSHNIRQLVEQCELILDATDNFRARYILNEAAIKTKIPFIYGGIYGFEGALTTIIPGKTPCLRCIFKNHRLSPETPPVLGVVPGAIGCLQALEAIKYATGIGRLLTNRLLIFNGISMKFSELRLKRDPDCSDCSGMTSSAEDAALG</sequence>
<dbReference type="PANTHER" id="PTHR10953:SF102">
    <property type="entry name" value="ADENYLYLTRANSFERASE AND SULFURTRANSFERASE MOCS3"/>
    <property type="match status" value="1"/>
</dbReference>
<dbReference type="FunFam" id="3.40.50.720:FF:000080">
    <property type="entry name" value="Thiazole biosynthesis adenylyltransferase ThiF"/>
    <property type="match status" value="1"/>
</dbReference>
<keyword evidence="4" id="KW-1185">Reference proteome</keyword>
<dbReference type="InterPro" id="IPR000594">
    <property type="entry name" value="ThiF_NAD_FAD-bd"/>
</dbReference>
<keyword evidence="3" id="KW-0808">Transferase</keyword>
<accession>A0A5K7ZAR9</accession>
<comment type="similarity">
    <text evidence="1">Belongs to the HesA/MoeB/ThiF family.</text>
</comment>
<evidence type="ECO:0000259" key="2">
    <source>
        <dbReference type="Pfam" id="PF00899"/>
    </source>
</evidence>
<dbReference type="EMBL" id="AP021875">
    <property type="protein sequence ID" value="BBO77870.1"/>
    <property type="molecule type" value="Genomic_DNA"/>
</dbReference>
<dbReference type="KEGG" id="dwd:DSCW_52870"/>
<gene>
    <name evidence="3" type="ORF">DSCW_52870</name>
</gene>
<evidence type="ECO:0000313" key="4">
    <source>
        <dbReference type="Proteomes" id="UP000427769"/>
    </source>
</evidence>
<dbReference type="Pfam" id="PF00899">
    <property type="entry name" value="ThiF"/>
    <property type="match status" value="1"/>
</dbReference>
<proteinExistence type="inferred from homology"/>
<dbReference type="Proteomes" id="UP000427769">
    <property type="component" value="Chromosome"/>
</dbReference>
<dbReference type="GO" id="GO:0008641">
    <property type="term" value="F:ubiquitin-like modifier activating enzyme activity"/>
    <property type="evidence" value="ECO:0007669"/>
    <property type="project" value="InterPro"/>
</dbReference>
<dbReference type="SUPFAM" id="SSF69572">
    <property type="entry name" value="Activating enzymes of the ubiquitin-like proteins"/>
    <property type="match status" value="1"/>
</dbReference>
<dbReference type="CDD" id="cd00757">
    <property type="entry name" value="ThiF_MoeB_HesA_family"/>
    <property type="match status" value="1"/>
</dbReference>
<evidence type="ECO:0000256" key="1">
    <source>
        <dbReference type="ARBA" id="ARBA00009919"/>
    </source>
</evidence>